<gene>
    <name evidence="3" type="ORF">N0B31_17370</name>
</gene>
<evidence type="ECO:0000256" key="1">
    <source>
        <dbReference type="SAM" id="MobiDB-lite"/>
    </source>
</evidence>
<keyword evidence="2" id="KW-0812">Transmembrane</keyword>
<dbReference type="PANTHER" id="PTHR20992">
    <property type="entry name" value="AT15442P-RELATED"/>
    <property type="match status" value="1"/>
</dbReference>
<dbReference type="EMBL" id="CP104003">
    <property type="protein sequence ID" value="UWM53885.1"/>
    <property type="molecule type" value="Genomic_DNA"/>
</dbReference>
<feature type="transmembrane region" description="Helical" evidence="2">
    <location>
        <begin position="242"/>
        <end position="265"/>
    </location>
</feature>
<dbReference type="InterPro" id="IPR005240">
    <property type="entry name" value="DUF389"/>
</dbReference>
<accession>A0A9E7R1A4</accession>
<evidence type="ECO:0000256" key="2">
    <source>
        <dbReference type="SAM" id="Phobius"/>
    </source>
</evidence>
<evidence type="ECO:0000313" key="3">
    <source>
        <dbReference type="EMBL" id="UWM53885.1"/>
    </source>
</evidence>
<name>A0A9E7R1A4_9EURY</name>
<proteinExistence type="predicted"/>
<protein>
    <submittedName>
        <fullName evidence="3">TIGR00341 family protein</fullName>
    </submittedName>
</protein>
<keyword evidence="2" id="KW-1133">Transmembrane helix</keyword>
<dbReference type="KEGG" id="ssai:N0B31_17370"/>
<keyword evidence="2" id="KW-0472">Membrane</keyword>
<organism evidence="3 4">
    <name type="scientific">Salinirubellus salinus</name>
    <dbReference type="NCBI Taxonomy" id="1364945"/>
    <lineage>
        <taxon>Archaea</taxon>
        <taxon>Methanobacteriati</taxon>
        <taxon>Methanobacteriota</taxon>
        <taxon>Stenosarchaea group</taxon>
        <taxon>Halobacteria</taxon>
        <taxon>Halobacteriales</taxon>
        <taxon>Natronomonadaceae</taxon>
        <taxon>Salinirubellus</taxon>
    </lineage>
</organism>
<sequence>MRLLHVSVPRGKRDAVVGVLEDEGVDYVLNEETGRSEFTHVVTFALPTAAVEPVLDRLKEIGVGDSFTVITEAASIETTGFEALSERYEEEQQEDRISREELSATAEGLASPLPTYLTLTVVSAVVATAGLLLDSPATVVGSMVIAPLIGPAMAAAVGTVVDDEELFSRGVRLQVVGMGMAVLAAAVFGLLVQMLNLVPPGLDPASNAQVRERLEPDFLSLAVALGAGVAGAVSLTTGVSSAIVGVMIAVALVPPAATVGIGIAFGLPAVALPAAVLALVNGLSVNLAALLVLWYAGYRPEYFFRHEEARSATLKRVTVLVVLIAIFSLFLGGVTYDTFQNSQVETELRDEIQSLLDDGEYARFSLLSMEVETEPQFDLPVLRQIDRVVVTVGVPPGEERGSLAEALGSEVRDVVGRDVPVEVRYVTVERSPSVRTAGGEDSRSLRRIAQSPV</sequence>
<feature type="region of interest" description="Disordered" evidence="1">
    <location>
        <begin position="434"/>
        <end position="453"/>
    </location>
</feature>
<dbReference type="PANTHER" id="PTHR20992:SF9">
    <property type="entry name" value="AT15442P-RELATED"/>
    <property type="match status" value="1"/>
</dbReference>
<reference evidence="3" key="1">
    <citation type="submission" date="2022-09" db="EMBL/GenBank/DDBJ databases">
        <title>Diverse halophilic archaea isolated from saline environments.</title>
        <authorList>
            <person name="Cui H.-L."/>
        </authorList>
    </citation>
    <scope>NUCLEOTIDE SEQUENCE</scope>
    <source>
        <strain evidence="3">ZS-35-S2</strain>
    </source>
</reference>
<feature type="transmembrane region" description="Helical" evidence="2">
    <location>
        <begin position="317"/>
        <end position="336"/>
    </location>
</feature>
<feature type="transmembrane region" description="Helical" evidence="2">
    <location>
        <begin position="173"/>
        <end position="198"/>
    </location>
</feature>
<feature type="transmembrane region" description="Helical" evidence="2">
    <location>
        <begin position="271"/>
        <end position="296"/>
    </location>
</feature>
<feature type="transmembrane region" description="Helical" evidence="2">
    <location>
        <begin position="139"/>
        <end position="161"/>
    </location>
</feature>
<dbReference type="GeneID" id="74944230"/>
<dbReference type="Proteomes" id="UP001057580">
    <property type="component" value="Chromosome"/>
</dbReference>
<dbReference type="NCBIfam" id="TIGR00341">
    <property type="entry name" value="TIGR00341 family protein"/>
    <property type="match status" value="1"/>
</dbReference>
<feature type="transmembrane region" description="Helical" evidence="2">
    <location>
        <begin position="218"/>
        <end position="235"/>
    </location>
</feature>
<keyword evidence="4" id="KW-1185">Reference proteome</keyword>
<dbReference type="AlphaFoldDB" id="A0A9E7R1A4"/>
<dbReference type="Pfam" id="PF04087">
    <property type="entry name" value="DUF389"/>
    <property type="match status" value="1"/>
</dbReference>
<dbReference type="RefSeq" id="WP_260592879.1">
    <property type="nucleotide sequence ID" value="NZ_CP104003.1"/>
</dbReference>
<evidence type="ECO:0000313" key="4">
    <source>
        <dbReference type="Proteomes" id="UP001057580"/>
    </source>
</evidence>